<proteinExistence type="predicted"/>
<accession>A0A0F9R9H4</accession>
<evidence type="ECO:0000313" key="1">
    <source>
        <dbReference type="EMBL" id="KKN46032.1"/>
    </source>
</evidence>
<dbReference type="AlphaFoldDB" id="A0A0F9R9H4"/>
<dbReference type="EMBL" id="LAZR01001353">
    <property type="protein sequence ID" value="KKN46032.1"/>
    <property type="molecule type" value="Genomic_DNA"/>
</dbReference>
<reference evidence="1" key="1">
    <citation type="journal article" date="2015" name="Nature">
        <title>Complex archaea that bridge the gap between prokaryotes and eukaryotes.</title>
        <authorList>
            <person name="Spang A."/>
            <person name="Saw J.H."/>
            <person name="Jorgensen S.L."/>
            <person name="Zaremba-Niedzwiedzka K."/>
            <person name="Martijn J."/>
            <person name="Lind A.E."/>
            <person name="van Eijk R."/>
            <person name="Schleper C."/>
            <person name="Guy L."/>
            <person name="Ettema T.J."/>
        </authorList>
    </citation>
    <scope>NUCLEOTIDE SEQUENCE</scope>
</reference>
<name>A0A0F9R9H4_9ZZZZ</name>
<gene>
    <name evidence="1" type="ORF">LCGC14_0677260</name>
</gene>
<organism evidence="1">
    <name type="scientific">marine sediment metagenome</name>
    <dbReference type="NCBI Taxonomy" id="412755"/>
    <lineage>
        <taxon>unclassified sequences</taxon>
        <taxon>metagenomes</taxon>
        <taxon>ecological metagenomes</taxon>
    </lineage>
</organism>
<comment type="caution">
    <text evidence="1">The sequence shown here is derived from an EMBL/GenBank/DDBJ whole genome shotgun (WGS) entry which is preliminary data.</text>
</comment>
<sequence length="70" mass="8149">MGKEGMSMSDNKMKEKLIEDCTFDESIDYVIQDLKHSSIVGDHQNYLIKVMEYIRLGNPEQIPEPEEKET</sequence>
<protein>
    <submittedName>
        <fullName evidence="1">Uncharacterized protein</fullName>
    </submittedName>
</protein>